<dbReference type="Pfam" id="PF00646">
    <property type="entry name" value="F-box"/>
    <property type="match status" value="1"/>
</dbReference>
<dbReference type="OrthoDB" id="10601914at2759"/>
<sequence length="318" mass="37072">MSFDIDKLAEKTKNLSIGPVYDTNWCDMPAEIKLKCIGKMELSERLSVRCTAKAERSLVESQKVKFQYGNIRVTSMFLDASLIPKYQDKIAFRKFGNVNKGFECLKFIWKVVVFENLAIKIRDRADAKEEIMSYTGKISAKNIEFDFCDNDVVVPILQKMDNSVESITVNAEADLAVDEILEITQVQNVPFWQILYYKKRDSLHKVAQMWLDKNSKVGTIFKASVKINGSFEEFSKHFLDCIVSKSEKRVRISTNNPDRHILLERGLDDVYKMHHPLKFFRLMVIPAEMKDSEYDDNCKEWICKMVPLTYKYFVRMIM</sequence>
<dbReference type="PANTHER" id="PTHR31006">
    <property type="entry name" value="F-BOX DOMAIN-CONTAINING PROTEIN-RELATED-RELATED"/>
    <property type="match status" value="1"/>
</dbReference>
<keyword evidence="3" id="KW-1185">Reference proteome</keyword>
<organism evidence="2 3">
    <name type="scientific">Caenorhabditis nigoni</name>
    <dbReference type="NCBI Taxonomy" id="1611254"/>
    <lineage>
        <taxon>Eukaryota</taxon>
        <taxon>Metazoa</taxon>
        <taxon>Ecdysozoa</taxon>
        <taxon>Nematoda</taxon>
        <taxon>Chromadorea</taxon>
        <taxon>Rhabditida</taxon>
        <taxon>Rhabditina</taxon>
        <taxon>Rhabditomorpha</taxon>
        <taxon>Rhabditoidea</taxon>
        <taxon>Rhabditidae</taxon>
        <taxon>Peloderinae</taxon>
        <taxon>Caenorhabditis</taxon>
    </lineage>
</organism>
<comment type="caution">
    <text evidence="2">The sequence shown here is derived from an EMBL/GenBank/DDBJ whole genome shotgun (WGS) entry which is preliminary data.</text>
</comment>
<proteinExistence type="predicted"/>
<evidence type="ECO:0000313" key="3">
    <source>
        <dbReference type="Proteomes" id="UP000230233"/>
    </source>
</evidence>
<evidence type="ECO:0000259" key="1">
    <source>
        <dbReference type="Pfam" id="PF00646"/>
    </source>
</evidence>
<dbReference type="InterPro" id="IPR001810">
    <property type="entry name" value="F-box_dom"/>
</dbReference>
<name>A0A2G5TZP7_9PELO</name>
<accession>A0A2G5TZP7</accession>
<dbReference type="AlphaFoldDB" id="A0A2G5TZP7"/>
<dbReference type="PANTHER" id="PTHR31006:SF3">
    <property type="entry name" value="F-BOX DOMAIN-CONTAINING PROTEIN-RELATED"/>
    <property type="match status" value="1"/>
</dbReference>
<dbReference type="Proteomes" id="UP000230233">
    <property type="component" value="Chromosome IV"/>
</dbReference>
<evidence type="ECO:0000313" key="2">
    <source>
        <dbReference type="EMBL" id="PIC32426.1"/>
    </source>
</evidence>
<dbReference type="InterPro" id="IPR042317">
    <property type="entry name" value="She-1-like"/>
</dbReference>
<dbReference type="EMBL" id="PDUG01000004">
    <property type="protein sequence ID" value="PIC32426.1"/>
    <property type="molecule type" value="Genomic_DNA"/>
</dbReference>
<gene>
    <name evidence="2" type="primary">Cnig_chr_IV.g12757</name>
    <name evidence="2" type="ORF">B9Z55_012757</name>
</gene>
<reference evidence="3" key="1">
    <citation type="submission" date="2017-10" db="EMBL/GenBank/DDBJ databases">
        <title>Rapid genome shrinkage in a self-fertile nematode reveals novel sperm competition proteins.</title>
        <authorList>
            <person name="Yin D."/>
            <person name="Schwarz E.M."/>
            <person name="Thomas C.G."/>
            <person name="Felde R.L."/>
            <person name="Korf I.F."/>
            <person name="Cutter A.D."/>
            <person name="Schartner C.M."/>
            <person name="Ralston E.J."/>
            <person name="Meyer B.J."/>
            <person name="Haag E.S."/>
        </authorList>
    </citation>
    <scope>NUCLEOTIDE SEQUENCE [LARGE SCALE GENOMIC DNA]</scope>
    <source>
        <strain evidence="3">JU1422</strain>
    </source>
</reference>
<protein>
    <recommendedName>
        <fullName evidence="1">F-box domain-containing protein</fullName>
    </recommendedName>
</protein>
<feature type="domain" description="F-box" evidence="1">
    <location>
        <begin position="25"/>
        <end position="66"/>
    </location>
</feature>